<dbReference type="SUPFAM" id="SSF51338">
    <property type="entry name" value="Composite domain of metallo-dependent hydrolases"/>
    <property type="match status" value="1"/>
</dbReference>
<evidence type="ECO:0000313" key="3">
    <source>
        <dbReference type="Proteomes" id="UP000321723"/>
    </source>
</evidence>
<dbReference type="Proteomes" id="UP000321723">
    <property type="component" value="Unassembled WGS sequence"/>
</dbReference>
<comment type="caution">
    <text evidence="2">The sequence shown here is derived from an EMBL/GenBank/DDBJ whole genome shotgun (WGS) entry which is preliminary data.</text>
</comment>
<dbReference type="Gene3D" id="2.30.40.10">
    <property type="entry name" value="Urease, subunit C, domain 1"/>
    <property type="match status" value="1"/>
</dbReference>
<dbReference type="AlphaFoldDB" id="A0A511F7P5"/>
<evidence type="ECO:0000256" key="1">
    <source>
        <dbReference type="SAM" id="MobiDB-lite"/>
    </source>
</evidence>
<evidence type="ECO:0000313" key="2">
    <source>
        <dbReference type="EMBL" id="GEL45255.1"/>
    </source>
</evidence>
<sequence length="72" mass="7304">MTGPDPGDPVTRPLVLTRARLLGDDAPVDLLLRDGRVQAVGAGAADAAGPAAERVDLDGRTVRPASGTSTRT</sequence>
<proteinExistence type="predicted"/>
<reference evidence="2 3" key="1">
    <citation type="submission" date="2019-07" db="EMBL/GenBank/DDBJ databases">
        <title>Whole genome shotgun sequence of Cellulomonas hominis NBRC 16055.</title>
        <authorList>
            <person name="Hosoyama A."/>
            <person name="Uohara A."/>
            <person name="Ohji S."/>
            <person name="Ichikawa N."/>
        </authorList>
    </citation>
    <scope>NUCLEOTIDE SEQUENCE [LARGE SCALE GENOMIC DNA]</scope>
    <source>
        <strain evidence="2 3">NBRC 16055</strain>
    </source>
</reference>
<feature type="compositionally biased region" description="Low complexity" evidence="1">
    <location>
        <begin position="42"/>
        <end position="52"/>
    </location>
</feature>
<dbReference type="InterPro" id="IPR011059">
    <property type="entry name" value="Metal-dep_hydrolase_composite"/>
</dbReference>
<feature type="region of interest" description="Disordered" evidence="1">
    <location>
        <begin position="42"/>
        <end position="72"/>
    </location>
</feature>
<protein>
    <recommendedName>
        <fullName evidence="4">Amidohydrolase 3 domain-containing protein</fullName>
    </recommendedName>
</protein>
<accession>A0A511F7P5</accession>
<keyword evidence="3" id="KW-1185">Reference proteome</keyword>
<organism evidence="2 3">
    <name type="scientific">Cellulomonas hominis</name>
    <dbReference type="NCBI Taxonomy" id="156981"/>
    <lineage>
        <taxon>Bacteria</taxon>
        <taxon>Bacillati</taxon>
        <taxon>Actinomycetota</taxon>
        <taxon>Actinomycetes</taxon>
        <taxon>Micrococcales</taxon>
        <taxon>Cellulomonadaceae</taxon>
        <taxon>Cellulomonas</taxon>
    </lineage>
</organism>
<dbReference type="EMBL" id="BJVQ01000003">
    <property type="protein sequence ID" value="GEL45255.1"/>
    <property type="molecule type" value="Genomic_DNA"/>
</dbReference>
<dbReference type="GO" id="GO:0016810">
    <property type="term" value="F:hydrolase activity, acting on carbon-nitrogen (but not peptide) bonds"/>
    <property type="evidence" value="ECO:0007669"/>
    <property type="project" value="InterPro"/>
</dbReference>
<gene>
    <name evidence="2" type="ORF">CHO01_03710</name>
</gene>
<evidence type="ECO:0008006" key="4">
    <source>
        <dbReference type="Google" id="ProtNLM"/>
    </source>
</evidence>
<name>A0A511F7P5_9CELL</name>